<dbReference type="GO" id="GO:0042597">
    <property type="term" value="C:periplasmic space"/>
    <property type="evidence" value="ECO:0007669"/>
    <property type="project" value="UniProtKB-SubCell"/>
</dbReference>
<keyword evidence="3" id="KW-0732">Signal</keyword>
<evidence type="ECO:0000313" key="4">
    <source>
        <dbReference type="EMBL" id="SLM18388.1"/>
    </source>
</evidence>
<proteinExistence type="inferred from homology"/>
<protein>
    <submittedName>
        <fullName evidence="4">Extracellular solute-binding protein family 1</fullName>
    </submittedName>
</protein>
<feature type="chain" id="PRO_5018281139" evidence="3">
    <location>
        <begin position="22"/>
        <end position="434"/>
    </location>
</feature>
<dbReference type="PANTHER" id="PTHR43649:SF14">
    <property type="entry name" value="BLR3389 PROTEIN"/>
    <property type="match status" value="1"/>
</dbReference>
<comment type="subcellular location">
    <subcellularLocation>
        <location evidence="1">Periplasm</location>
    </subcellularLocation>
</comment>
<accession>A0A3P3XQ26</accession>
<evidence type="ECO:0000256" key="1">
    <source>
        <dbReference type="ARBA" id="ARBA00004418"/>
    </source>
</evidence>
<comment type="similarity">
    <text evidence="2">Belongs to the bacterial solute-binding protein 1 family.</text>
</comment>
<gene>
    <name evidence="4" type="ORF">SPIRO4BDMA_40960</name>
</gene>
<dbReference type="SUPFAM" id="SSF53850">
    <property type="entry name" value="Periplasmic binding protein-like II"/>
    <property type="match status" value="1"/>
</dbReference>
<dbReference type="InterPro" id="IPR006059">
    <property type="entry name" value="SBP"/>
</dbReference>
<dbReference type="EMBL" id="FWDO01000004">
    <property type="protein sequence ID" value="SLM18388.1"/>
    <property type="molecule type" value="Genomic_DNA"/>
</dbReference>
<dbReference type="Pfam" id="PF01547">
    <property type="entry name" value="SBP_bac_1"/>
    <property type="match status" value="1"/>
</dbReference>
<feature type="signal peptide" evidence="3">
    <location>
        <begin position="1"/>
        <end position="21"/>
    </location>
</feature>
<dbReference type="Gene3D" id="3.40.190.10">
    <property type="entry name" value="Periplasmic binding protein-like II"/>
    <property type="match status" value="2"/>
</dbReference>
<dbReference type="PANTHER" id="PTHR43649">
    <property type="entry name" value="ARABINOSE-BINDING PROTEIN-RELATED"/>
    <property type="match status" value="1"/>
</dbReference>
<dbReference type="InterPro" id="IPR050490">
    <property type="entry name" value="Bact_solute-bd_prot1"/>
</dbReference>
<evidence type="ECO:0000256" key="2">
    <source>
        <dbReference type="ARBA" id="ARBA00008520"/>
    </source>
</evidence>
<sequence length="434" mass="47946">MKKKICSALMFLVILSMGAYAQKTTLTVFDYIDATAPGYAENEAIWQRFIDENPDITIVKEELSNEPFHQKLAAYVAAGTLPDVMYMYPSGRSTMLHEQKLVKDLAPLLGKDYLANFIPSVTDPSGQKGKYLAELPQSISYTTVMFTNTKLLSDLGLRVPSTYAELKAMLPKLKAKGIRPVLMANKDDWVMQSCLFSTIVGRMLGDEWIDNALAGKVKFTDKEFIKALDFVETMYKDGVIGRDTIQISYGEAPALFAEGKAAFFIDGDWRQNAFLTDPSSGKALIDPKRQQTDFEYFNFPAIPGEKNPGVASAVLGCGYGISASIPAGSDKEKAAVRLLKYLYSADVQRQYLELGRYITSRKDVKSDKLEPFTVKMAAYHDAVKKTCYVLDGALDTSIYTPLNLGLQQIGLGTKTPTQVAQSVQAAVDAWRASH</sequence>
<reference evidence="4" key="1">
    <citation type="submission" date="2017-02" db="EMBL/GenBank/DDBJ databases">
        <authorList>
            <person name="Regsiter A."/>
            <person name="William W."/>
        </authorList>
    </citation>
    <scope>NUCLEOTIDE SEQUENCE</scope>
    <source>
        <strain evidence="4">BdmA 4</strain>
    </source>
</reference>
<name>A0A3P3XQ26_9SPIR</name>
<dbReference type="AlphaFoldDB" id="A0A3P3XQ26"/>
<evidence type="ECO:0000256" key="3">
    <source>
        <dbReference type="SAM" id="SignalP"/>
    </source>
</evidence>
<organism evidence="4">
    <name type="scientific">uncultured spirochete</name>
    <dbReference type="NCBI Taxonomy" id="156406"/>
    <lineage>
        <taxon>Bacteria</taxon>
        <taxon>Pseudomonadati</taxon>
        <taxon>Spirochaetota</taxon>
        <taxon>Spirochaetia</taxon>
        <taxon>Spirochaetales</taxon>
        <taxon>environmental samples</taxon>
    </lineage>
</organism>